<feature type="transmembrane region" description="Helical" evidence="8">
    <location>
        <begin position="65"/>
        <end position="86"/>
    </location>
</feature>
<evidence type="ECO:0000313" key="9">
    <source>
        <dbReference type="EMBL" id="MDS1270878.1"/>
    </source>
</evidence>
<dbReference type="PANTHER" id="PTHR36838:SF3">
    <property type="entry name" value="TRANSPORTER AUXIN EFFLUX CARRIER EC FAMILY"/>
    <property type="match status" value="1"/>
</dbReference>
<dbReference type="InterPro" id="IPR004776">
    <property type="entry name" value="Mem_transp_PIN-like"/>
</dbReference>
<feature type="transmembrane region" description="Helical" evidence="8">
    <location>
        <begin position="122"/>
        <end position="142"/>
    </location>
</feature>
<keyword evidence="7 8" id="KW-0472">Membrane</keyword>
<feature type="transmembrane region" description="Helical" evidence="8">
    <location>
        <begin position="98"/>
        <end position="116"/>
    </location>
</feature>
<keyword evidence="3" id="KW-0813">Transport</keyword>
<dbReference type="Pfam" id="PF03547">
    <property type="entry name" value="Mem_trans"/>
    <property type="match status" value="1"/>
</dbReference>
<comment type="subcellular location">
    <subcellularLocation>
        <location evidence="1">Cell membrane</location>
        <topology evidence="1">Multi-pass membrane protein</topology>
    </subcellularLocation>
</comment>
<keyword evidence="6 8" id="KW-1133">Transmembrane helix</keyword>
<feature type="transmembrane region" description="Helical" evidence="8">
    <location>
        <begin position="224"/>
        <end position="244"/>
    </location>
</feature>
<feature type="transmembrane region" description="Helical" evidence="8">
    <location>
        <begin position="256"/>
        <end position="276"/>
    </location>
</feature>
<reference evidence="10" key="1">
    <citation type="submission" date="2023-07" db="EMBL/GenBank/DDBJ databases">
        <title>Novel species in the genus Lipingzhangella isolated from Sambhar Salt Lake.</title>
        <authorList>
            <person name="Jiya N."/>
            <person name="Kajale S."/>
            <person name="Sharma A."/>
        </authorList>
    </citation>
    <scope>NUCLEOTIDE SEQUENCE [LARGE SCALE GENOMIC DNA]</scope>
    <source>
        <strain evidence="10">LS1_29</strain>
    </source>
</reference>
<evidence type="ECO:0000256" key="2">
    <source>
        <dbReference type="ARBA" id="ARBA00010145"/>
    </source>
</evidence>
<proteinExistence type="inferred from homology"/>
<dbReference type="PANTHER" id="PTHR36838">
    <property type="entry name" value="AUXIN EFFLUX CARRIER FAMILY PROTEIN"/>
    <property type="match status" value="1"/>
</dbReference>
<comment type="caution">
    <text evidence="9">The sequence shown here is derived from an EMBL/GenBank/DDBJ whole genome shotgun (WGS) entry which is preliminary data.</text>
</comment>
<organism evidence="9 10">
    <name type="scientific">Lipingzhangella rawalii</name>
    <dbReference type="NCBI Taxonomy" id="2055835"/>
    <lineage>
        <taxon>Bacteria</taxon>
        <taxon>Bacillati</taxon>
        <taxon>Actinomycetota</taxon>
        <taxon>Actinomycetes</taxon>
        <taxon>Streptosporangiales</taxon>
        <taxon>Nocardiopsidaceae</taxon>
        <taxon>Lipingzhangella</taxon>
    </lineage>
</organism>
<feature type="transmembrane region" description="Helical" evidence="8">
    <location>
        <begin position="163"/>
        <end position="182"/>
    </location>
</feature>
<evidence type="ECO:0000256" key="8">
    <source>
        <dbReference type="SAM" id="Phobius"/>
    </source>
</evidence>
<dbReference type="InterPro" id="IPR038770">
    <property type="entry name" value="Na+/solute_symporter_sf"/>
</dbReference>
<keyword evidence="5 8" id="KW-0812">Transmembrane</keyword>
<evidence type="ECO:0000313" key="10">
    <source>
        <dbReference type="Proteomes" id="UP001250214"/>
    </source>
</evidence>
<keyword evidence="10" id="KW-1185">Reference proteome</keyword>
<feature type="transmembrane region" description="Helical" evidence="8">
    <location>
        <begin position="6"/>
        <end position="23"/>
    </location>
</feature>
<feature type="transmembrane region" description="Helical" evidence="8">
    <location>
        <begin position="194"/>
        <end position="212"/>
    </location>
</feature>
<accession>A0ABU2H6E6</accession>
<name>A0ABU2H6E6_9ACTN</name>
<feature type="transmembrane region" description="Helical" evidence="8">
    <location>
        <begin position="35"/>
        <end position="53"/>
    </location>
</feature>
<evidence type="ECO:0000256" key="7">
    <source>
        <dbReference type="ARBA" id="ARBA00023136"/>
    </source>
</evidence>
<dbReference type="RefSeq" id="WP_310912433.1">
    <property type="nucleotide sequence ID" value="NZ_JAVLVT010000005.1"/>
</dbReference>
<evidence type="ECO:0000256" key="5">
    <source>
        <dbReference type="ARBA" id="ARBA00022692"/>
    </source>
</evidence>
<evidence type="ECO:0000256" key="3">
    <source>
        <dbReference type="ARBA" id="ARBA00022448"/>
    </source>
</evidence>
<protein>
    <submittedName>
        <fullName evidence="9">AEC family transporter</fullName>
    </submittedName>
</protein>
<sequence length="308" mass="31640">MSGVATGFGVIATVVAVGYVLGWRNVLGDSGREALTKLAFYVATPALLFEILSDADLSVLYSAPLAVLTLSVAVVAGLYLGVGLLLRWGVGPTTMGALCSSYVNAGNLGIPIAVYVLGDTSLIGPVILMQQLLLTPVALTVLDQSSRAPGHRSGILRILSMPLRTPIVIGSLTGLAVAVSGWSPPAPVAQPIELLASMSVPAVLLAFGISLHGDALPGRGPERVPVALAVALKSVAHPAVAWALGSVVFGLSPAELYAVVIVAALPAAQNLFNYSSRYGVATRMTRESVLLSTFLTVPVLVLITMLLG</sequence>
<keyword evidence="4" id="KW-1003">Cell membrane</keyword>
<gene>
    <name evidence="9" type="ORF">RIF23_11250</name>
</gene>
<comment type="similarity">
    <text evidence="2">Belongs to the auxin efflux carrier (TC 2.A.69) family.</text>
</comment>
<evidence type="ECO:0000256" key="1">
    <source>
        <dbReference type="ARBA" id="ARBA00004651"/>
    </source>
</evidence>
<dbReference type="Gene3D" id="1.20.1530.20">
    <property type="match status" value="1"/>
</dbReference>
<dbReference type="EMBL" id="JAVLVT010000005">
    <property type="protein sequence ID" value="MDS1270878.1"/>
    <property type="molecule type" value="Genomic_DNA"/>
</dbReference>
<evidence type="ECO:0000256" key="4">
    <source>
        <dbReference type="ARBA" id="ARBA00022475"/>
    </source>
</evidence>
<evidence type="ECO:0000256" key="6">
    <source>
        <dbReference type="ARBA" id="ARBA00022989"/>
    </source>
</evidence>
<feature type="transmembrane region" description="Helical" evidence="8">
    <location>
        <begin position="288"/>
        <end position="307"/>
    </location>
</feature>
<dbReference type="Proteomes" id="UP001250214">
    <property type="component" value="Unassembled WGS sequence"/>
</dbReference>